<dbReference type="NCBIfam" id="TIGR01535">
    <property type="entry name" value="glucan_glucosid"/>
    <property type="match status" value="1"/>
</dbReference>
<name>A0ABU0JLZ3_9HYPH</name>
<dbReference type="EMBL" id="JAUSVX010000021">
    <property type="protein sequence ID" value="MDQ0474269.1"/>
    <property type="molecule type" value="Genomic_DNA"/>
</dbReference>
<dbReference type="CDD" id="cd07430">
    <property type="entry name" value="GH15_N"/>
    <property type="match status" value="1"/>
</dbReference>
<evidence type="ECO:0000256" key="2">
    <source>
        <dbReference type="ARBA" id="ARBA00022801"/>
    </source>
</evidence>
<evidence type="ECO:0000256" key="1">
    <source>
        <dbReference type="ARBA" id="ARBA00006188"/>
    </source>
</evidence>
<evidence type="ECO:0000256" key="3">
    <source>
        <dbReference type="ARBA" id="ARBA00023295"/>
    </source>
</evidence>
<dbReference type="InterPro" id="IPR012341">
    <property type="entry name" value="6hp_glycosidase-like_sf"/>
</dbReference>
<protein>
    <submittedName>
        <fullName evidence="7">Glucoamylase</fullName>
        <ecNumber evidence="7">3.2.1.3</ecNumber>
    </submittedName>
</protein>
<dbReference type="InterPro" id="IPR008928">
    <property type="entry name" value="6-hairpin_glycosidase_sf"/>
</dbReference>
<sequence>MESSDTNGVAPGAPGLPARWTSSAKSGVGTALTKASRVWFTLSHGILNEVYYPRIDMACTRDLGLIVTGTDGYFFEEKRDADHVVATLREGVPAYVLTNTARDGAVRIEKSVLVDPDHDAVLQDIRFVPLRGSLADYHVHALLAPHLVNAGMGNSAWVGDYKGVPMLFAQGRDGTSLALACDKPWRCLSVGYVGASDGWRQLQDGGRLDPALRAAPDGNVAMAGEVALEGDGGFLLSLAFGMKPEEAGYRALASLQRGFEPARAAYVAGWRHWQDSLIPLGPPSPPDGLSPYRVSTAVLATHRPHSFRGPAVASLSIPWGFEKGDEDLGGYHLVWPRDLVETAGGFLAAGAVEDAESILAYLVAIQEEDGHWPQNAWLDGTAYWPGLQMDECAFPILLADALRREGAIDAAGLASIATMIERAAGFIVRNGPVTGEDRWEEDPGYSTFTLAVEVAALLAAGDLLAALGKGDAARLVREVADCWNEQIERWTFVTDTEIARKFGVSGYYVRIAPPDTADAASPLAGFVPIKNRPPGEDSRPAAAVVSPDALALVRFGLRAADDPRMVDTVKVIDGLLKVELPQGPLWYRYTGDGYGEKADGSPFDGTGIGRAWPLFAGERAHYEIAAGRLDAAQRLLATFEASAAPGGLLPEQSWDQPDIPERELVFGRPAGSAMPLVWAHAEHIKLLRSLRDGAVFDMPPQGVERYQKARTGSPLRIWRFNAKLGVIPAGKTLRLQLDAPARVHWSLDGWLDTRDSDTAPAPFGLHVLDLPTAAAAAGSRIVFTFWWPQAERWEGADFAVAIVAP</sequence>
<dbReference type="SUPFAM" id="SSF48208">
    <property type="entry name" value="Six-hairpin glycosidases"/>
    <property type="match status" value="1"/>
</dbReference>
<dbReference type="Proteomes" id="UP001242480">
    <property type="component" value="Unassembled WGS sequence"/>
</dbReference>
<keyword evidence="3 7" id="KW-0326">Glycosidase</keyword>
<dbReference type="Pfam" id="PF00723">
    <property type="entry name" value="Glyco_hydro_15"/>
    <property type="match status" value="1"/>
</dbReference>
<evidence type="ECO:0000313" key="7">
    <source>
        <dbReference type="EMBL" id="MDQ0474269.1"/>
    </source>
</evidence>
<reference evidence="7 8" key="1">
    <citation type="submission" date="2023-07" db="EMBL/GenBank/DDBJ databases">
        <title>Genomic Encyclopedia of Type Strains, Phase IV (KMG-IV): sequencing the most valuable type-strain genomes for metagenomic binning, comparative biology and taxonomic classification.</title>
        <authorList>
            <person name="Goeker M."/>
        </authorList>
    </citation>
    <scope>NUCLEOTIDE SEQUENCE [LARGE SCALE GENOMIC DNA]</scope>
    <source>
        <strain evidence="7 8">DSM 19619</strain>
    </source>
</reference>
<dbReference type="InterPro" id="IPR011013">
    <property type="entry name" value="Gal_mutarotase_sf_dom"/>
</dbReference>
<dbReference type="Pfam" id="PF09137">
    <property type="entry name" value="Glucodextran_N"/>
    <property type="match status" value="1"/>
</dbReference>
<dbReference type="InterPro" id="IPR006425">
    <property type="entry name" value="Glucoamylase_bac"/>
</dbReference>
<proteinExistence type="inferred from homology"/>
<accession>A0ABU0JLZ3</accession>
<dbReference type="InterPro" id="IPR014718">
    <property type="entry name" value="GH-type_carb-bd"/>
</dbReference>
<dbReference type="InterPro" id="IPR015220">
    <property type="entry name" value="Glucodextranase_N"/>
</dbReference>
<feature type="domain" description="Glucodextranase N-terminal" evidence="6">
    <location>
        <begin position="10"/>
        <end position="274"/>
    </location>
</feature>
<dbReference type="PROSITE" id="PS00820">
    <property type="entry name" value="GLUCOAMYLASE"/>
    <property type="match status" value="1"/>
</dbReference>
<dbReference type="Gene3D" id="2.70.98.10">
    <property type="match status" value="1"/>
</dbReference>
<gene>
    <name evidence="7" type="ORF">QO011_007309</name>
</gene>
<dbReference type="Gene3D" id="1.50.10.10">
    <property type="match status" value="1"/>
</dbReference>
<evidence type="ECO:0000259" key="6">
    <source>
        <dbReference type="Pfam" id="PF09137"/>
    </source>
</evidence>
<keyword evidence="8" id="KW-1185">Reference proteome</keyword>
<evidence type="ECO:0000256" key="4">
    <source>
        <dbReference type="SAM" id="MobiDB-lite"/>
    </source>
</evidence>
<dbReference type="InterPro" id="IPR046966">
    <property type="entry name" value="Glucoamylase_active_site"/>
</dbReference>
<comment type="caution">
    <text evidence="7">The sequence shown here is derived from an EMBL/GenBank/DDBJ whole genome shotgun (WGS) entry which is preliminary data.</text>
</comment>
<evidence type="ECO:0000259" key="5">
    <source>
        <dbReference type="Pfam" id="PF00723"/>
    </source>
</evidence>
<comment type="similarity">
    <text evidence="1">Belongs to the glycosyl hydrolase 15 family.</text>
</comment>
<dbReference type="PANTHER" id="PTHR31616:SF0">
    <property type="entry name" value="GLUCAN 1,4-ALPHA-GLUCOSIDASE"/>
    <property type="match status" value="1"/>
</dbReference>
<dbReference type="PANTHER" id="PTHR31616">
    <property type="entry name" value="TREHALASE"/>
    <property type="match status" value="1"/>
</dbReference>
<feature type="domain" description="GH15-like" evidence="5">
    <location>
        <begin position="307"/>
        <end position="686"/>
    </location>
</feature>
<dbReference type="EC" id="3.2.1.3" evidence="7"/>
<keyword evidence="2 7" id="KW-0378">Hydrolase</keyword>
<dbReference type="InterPro" id="IPR011613">
    <property type="entry name" value="GH15-like"/>
</dbReference>
<dbReference type="GO" id="GO:0004339">
    <property type="term" value="F:glucan 1,4-alpha-glucosidase activity"/>
    <property type="evidence" value="ECO:0007669"/>
    <property type="project" value="UniProtKB-EC"/>
</dbReference>
<feature type="region of interest" description="Disordered" evidence="4">
    <location>
        <begin position="1"/>
        <end position="22"/>
    </location>
</feature>
<organism evidence="7 8">
    <name type="scientific">Labrys wisconsinensis</name>
    <dbReference type="NCBI Taxonomy" id="425677"/>
    <lineage>
        <taxon>Bacteria</taxon>
        <taxon>Pseudomonadati</taxon>
        <taxon>Pseudomonadota</taxon>
        <taxon>Alphaproteobacteria</taxon>
        <taxon>Hyphomicrobiales</taxon>
        <taxon>Xanthobacteraceae</taxon>
        <taxon>Labrys</taxon>
    </lineage>
</organism>
<evidence type="ECO:0000313" key="8">
    <source>
        <dbReference type="Proteomes" id="UP001242480"/>
    </source>
</evidence>
<dbReference type="SUPFAM" id="SSF74650">
    <property type="entry name" value="Galactose mutarotase-like"/>
    <property type="match status" value="1"/>
</dbReference>